<protein>
    <submittedName>
        <fullName evidence="2">Uncharacterized protein</fullName>
    </submittedName>
</protein>
<organism evidence="2 3">
    <name type="scientific">Cytospora mali</name>
    <name type="common">Apple Valsa canker fungus</name>
    <name type="synonym">Valsa mali</name>
    <dbReference type="NCBI Taxonomy" id="578113"/>
    <lineage>
        <taxon>Eukaryota</taxon>
        <taxon>Fungi</taxon>
        <taxon>Dikarya</taxon>
        <taxon>Ascomycota</taxon>
        <taxon>Pezizomycotina</taxon>
        <taxon>Sordariomycetes</taxon>
        <taxon>Sordariomycetidae</taxon>
        <taxon>Diaporthales</taxon>
        <taxon>Cytosporaceae</taxon>
        <taxon>Cytospora</taxon>
    </lineage>
</organism>
<dbReference type="OrthoDB" id="5242522at2759"/>
<sequence length="295" mass="31710">MTSPLHIPRALEVCVADVSPETITNTPGLLITPAKMRPHLNCSHTLPLISLIWLGFAAYLAQAWAWGPSYSNNKWESHHGPKHAELMYRAVHPRNNTGPNFISSGNSTYTRVSSTTGTVPLSTSRPTQTNTTNSSLDTSCGTTAPLFNVQVSQDNGTNNSNGIFNGWWLKLSGDMILFTSQKAKATGFGVNQGTRHLCIPRTGGALPLIAIVETRLETSPLYFLDANFSRSYQPEYEPVLCDSVGGNGSHLYCAQETMMTWSGCGLQLEIGSDSGLNGTEGGSGCSSVALHAFQI</sequence>
<proteinExistence type="predicted"/>
<dbReference type="Proteomes" id="UP000078559">
    <property type="component" value="Chromosome 8"/>
</dbReference>
<evidence type="ECO:0000313" key="3">
    <source>
        <dbReference type="Proteomes" id="UP000078559"/>
    </source>
</evidence>
<evidence type="ECO:0000256" key="1">
    <source>
        <dbReference type="SAM" id="MobiDB-lite"/>
    </source>
</evidence>
<keyword evidence="3" id="KW-1185">Reference proteome</keyword>
<dbReference type="AlphaFoldDB" id="A0A194W710"/>
<evidence type="ECO:0000313" key="2">
    <source>
        <dbReference type="EMBL" id="KUI71865.1"/>
    </source>
</evidence>
<feature type="region of interest" description="Disordered" evidence="1">
    <location>
        <begin position="113"/>
        <end position="137"/>
    </location>
</feature>
<name>A0A194W710_CYTMA</name>
<gene>
    <name evidence="2" type="ORF">VM1G_08074</name>
</gene>
<dbReference type="EMBL" id="CM003105">
    <property type="protein sequence ID" value="KUI71865.1"/>
    <property type="molecule type" value="Genomic_DNA"/>
</dbReference>
<reference evidence="2" key="1">
    <citation type="submission" date="2014-12" db="EMBL/GenBank/DDBJ databases">
        <title>Genome Sequence of Valsa Canker Pathogens Uncovers a Specific Adaption of Colonization on Woody Bark.</title>
        <authorList>
            <person name="Yin Z."/>
            <person name="Liu H."/>
            <person name="Gao X."/>
            <person name="Li Z."/>
            <person name="Song N."/>
            <person name="Ke X."/>
            <person name="Dai Q."/>
            <person name="Wu Y."/>
            <person name="Sun Y."/>
            <person name="Xu J.-R."/>
            <person name="Kang Z.K."/>
            <person name="Wang L."/>
            <person name="Huang L."/>
        </authorList>
    </citation>
    <scope>NUCLEOTIDE SEQUENCE [LARGE SCALE GENOMIC DNA]</scope>
    <source>
        <strain evidence="2">03-8</strain>
    </source>
</reference>
<accession>A0A194W710</accession>